<reference evidence="2 3" key="1">
    <citation type="journal article" date="2019" name="Int. J. Syst. Evol. Microbiol.">
        <title>Photorhabdus khanii subsp. guanajuatensis subsp. nov., isolated from Heterorhabditis atacamensis, and Photorhabdus luminescens subsp. mexicana subsp. nov., isolated from Heterorhabditis mexicana entomopathogenic nematodes.</title>
        <authorList>
            <person name="Machado R.A.R."/>
            <person name="Bruno P."/>
            <person name="Arce C.C.M."/>
            <person name="Liechti N."/>
            <person name="Kohler A."/>
            <person name="Bernal J."/>
            <person name="Bruggmann R."/>
            <person name="Turlings T.C.J."/>
        </authorList>
    </citation>
    <scope>NUCLEOTIDE SEQUENCE [LARGE SCALE GENOMIC DNA]</scope>
    <source>
        <strain evidence="2 3">MEX20-17</strain>
    </source>
</reference>
<evidence type="ECO:0000259" key="1">
    <source>
        <dbReference type="Pfam" id="PF08808"/>
    </source>
</evidence>
<feature type="domain" description="RES" evidence="1">
    <location>
        <begin position="49"/>
        <end position="177"/>
    </location>
</feature>
<proteinExistence type="predicted"/>
<dbReference type="AlphaFoldDB" id="A0A4V2X4F2"/>
<protein>
    <submittedName>
        <fullName evidence="2">RES domain-containing protein</fullName>
    </submittedName>
</protein>
<dbReference type="Proteomes" id="UP000295598">
    <property type="component" value="Unassembled WGS sequence"/>
</dbReference>
<sequence>MENKNQKNGETLLKELNQLHKEGRIPTVERKIIPQKRWQKKAYPSGVHFNAPKNPEEMGRYNDPTGRTSICYTADYVVTAIAESYGRQYHKEEFFIDSNDLSIAQLCSLETTRDTKTIDMKLLVGVLHIPADKIMGDDQSITREVTDWAANMPDTPYDGITYRSRHYDMGTCTAFWIRPGQDSPLKTVDMTSVDKYIDTDKANFPPGWNEIDIDGTEIVTETLRFTVVSNNKMPKLVI</sequence>
<name>A0A4V2X4F2_9GAMM</name>
<dbReference type="EMBL" id="PUJY01000084">
    <property type="protein sequence ID" value="TDB44045.1"/>
    <property type="molecule type" value="Genomic_DNA"/>
</dbReference>
<dbReference type="InterPro" id="IPR014914">
    <property type="entry name" value="RES_dom"/>
</dbReference>
<evidence type="ECO:0000313" key="3">
    <source>
        <dbReference type="Proteomes" id="UP000295598"/>
    </source>
</evidence>
<organism evidence="2 3">
    <name type="scientific">Photorhabdus khanii subsp. guanajuatensis</name>
    <dbReference type="NCBI Taxonomy" id="2100166"/>
    <lineage>
        <taxon>Bacteria</taxon>
        <taxon>Pseudomonadati</taxon>
        <taxon>Pseudomonadota</taxon>
        <taxon>Gammaproteobacteria</taxon>
        <taxon>Enterobacterales</taxon>
        <taxon>Morganellaceae</taxon>
        <taxon>Photorhabdus</taxon>
    </lineage>
</organism>
<dbReference type="Pfam" id="PF08808">
    <property type="entry name" value="RES"/>
    <property type="match status" value="1"/>
</dbReference>
<comment type="caution">
    <text evidence="2">The sequence shown here is derived from an EMBL/GenBank/DDBJ whole genome shotgun (WGS) entry which is preliminary data.</text>
</comment>
<evidence type="ECO:0000313" key="2">
    <source>
        <dbReference type="EMBL" id="TDB44045.1"/>
    </source>
</evidence>
<dbReference type="RefSeq" id="WP_132356335.1">
    <property type="nucleotide sequence ID" value="NZ_CAWOJO010000084.1"/>
</dbReference>
<accession>A0A4V2X4F2</accession>
<gene>
    <name evidence="2" type="ORF">C5467_23180</name>
</gene>